<dbReference type="Pfam" id="PF02698">
    <property type="entry name" value="DUF218"/>
    <property type="match status" value="1"/>
</dbReference>
<feature type="compositionally biased region" description="Low complexity" evidence="1">
    <location>
        <begin position="216"/>
        <end position="230"/>
    </location>
</feature>
<reference evidence="3 4" key="1">
    <citation type="submission" date="2019-03" db="EMBL/GenBank/DDBJ databases">
        <title>Draft genome sequences of novel Actinobacteria.</title>
        <authorList>
            <person name="Sahin N."/>
            <person name="Ay H."/>
            <person name="Saygin H."/>
        </authorList>
    </citation>
    <scope>NUCLEOTIDE SEQUENCE [LARGE SCALE GENOMIC DNA]</scope>
    <source>
        <strain evidence="3 4">6K102</strain>
    </source>
</reference>
<proteinExistence type="predicted"/>
<dbReference type="CDD" id="cd06259">
    <property type="entry name" value="YdcF-like"/>
    <property type="match status" value="1"/>
</dbReference>
<gene>
    <name evidence="3" type="ORF">E1295_34210</name>
</gene>
<dbReference type="EMBL" id="SMLD01000124">
    <property type="protein sequence ID" value="TDE37736.1"/>
    <property type="molecule type" value="Genomic_DNA"/>
</dbReference>
<dbReference type="GO" id="GO:0005886">
    <property type="term" value="C:plasma membrane"/>
    <property type="evidence" value="ECO:0007669"/>
    <property type="project" value="TreeGrafter"/>
</dbReference>
<dbReference type="PANTHER" id="PTHR30336:SF20">
    <property type="entry name" value="DUF218 DOMAIN-CONTAINING PROTEIN"/>
    <property type="match status" value="1"/>
</dbReference>
<feature type="domain" description="DUF218" evidence="2">
    <location>
        <begin position="38"/>
        <end position="153"/>
    </location>
</feature>
<keyword evidence="4" id="KW-1185">Reference proteome</keyword>
<dbReference type="InterPro" id="IPR014729">
    <property type="entry name" value="Rossmann-like_a/b/a_fold"/>
</dbReference>
<evidence type="ECO:0000259" key="2">
    <source>
        <dbReference type="Pfam" id="PF02698"/>
    </source>
</evidence>
<evidence type="ECO:0000256" key="1">
    <source>
        <dbReference type="SAM" id="MobiDB-lite"/>
    </source>
</evidence>
<name>A0A4V2Z7T5_9ACTN</name>
<evidence type="ECO:0000313" key="3">
    <source>
        <dbReference type="EMBL" id="TDE37736.1"/>
    </source>
</evidence>
<dbReference type="Gene3D" id="3.40.50.620">
    <property type="entry name" value="HUPs"/>
    <property type="match status" value="1"/>
</dbReference>
<dbReference type="InterPro" id="IPR051599">
    <property type="entry name" value="Cell_Envelope_Assoc"/>
</dbReference>
<dbReference type="InterPro" id="IPR003848">
    <property type="entry name" value="DUF218"/>
</dbReference>
<feature type="region of interest" description="Disordered" evidence="1">
    <location>
        <begin position="204"/>
        <end position="230"/>
    </location>
</feature>
<comment type="caution">
    <text evidence="3">The sequence shown here is derived from an EMBL/GenBank/DDBJ whole genome shotgun (WGS) entry which is preliminary data.</text>
</comment>
<sequence length="230" mass="25273">MLRTGLAVAGVVALVWGEWLNRRWSRALTGNREGVREVVVVLGYRNPQARANLVNRWRVRAGLRSVAAGRERDTRVIFSGGPTGTGATEAQLMAGYATSVLGFGGTVLLETESRTTWENVTNVIPLLEDADRIKIVSQPAHALKARAYLRRLRPDLADRLVPADDYRFGEWLLVKPLLAAYGLRMLRGLEDDELRGPSLVRGTARTRVPGSRRGRAAGSPRAPFRAGRPA</sequence>
<accession>A0A4V2Z7T5</accession>
<protein>
    <submittedName>
        <fullName evidence="3">YdcF family protein</fullName>
    </submittedName>
</protein>
<dbReference type="AlphaFoldDB" id="A0A4V2Z7T5"/>
<dbReference type="Proteomes" id="UP000295136">
    <property type="component" value="Unassembled WGS sequence"/>
</dbReference>
<evidence type="ECO:0000313" key="4">
    <source>
        <dbReference type="Proteomes" id="UP000295136"/>
    </source>
</evidence>
<dbReference type="RefSeq" id="WP_132637029.1">
    <property type="nucleotide sequence ID" value="NZ_SMLD01000124.1"/>
</dbReference>
<dbReference type="PANTHER" id="PTHR30336">
    <property type="entry name" value="INNER MEMBRANE PROTEIN, PROBABLE PERMEASE"/>
    <property type="match status" value="1"/>
</dbReference>
<organism evidence="3 4">
    <name type="scientific">Nonomuraea mesophila</name>
    <dbReference type="NCBI Taxonomy" id="2530382"/>
    <lineage>
        <taxon>Bacteria</taxon>
        <taxon>Bacillati</taxon>
        <taxon>Actinomycetota</taxon>
        <taxon>Actinomycetes</taxon>
        <taxon>Streptosporangiales</taxon>
        <taxon>Streptosporangiaceae</taxon>
        <taxon>Nonomuraea</taxon>
    </lineage>
</organism>